<organism evidence="1 2">
    <name type="scientific">Armillaria ostoyae</name>
    <name type="common">Armillaria root rot fungus</name>
    <dbReference type="NCBI Taxonomy" id="47428"/>
    <lineage>
        <taxon>Eukaryota</taxon>
        <taxon>Fungi</taxon>
        <taxon>Dikarya</taxon>
        <taxon>Basidiomycota</taxon>
        <taxon>Agaricomycotina</taxon>
        <taxon>Agaricomycetes</taxon>
        <taxon>Agaricomycetidae</taxon>
        <taxon>Agaricales</taxon>
        <taxon>Marasmiineae</taxon>
        <taxon>Physalacriaceae</taxon>
        <taxon>Armillaria</taxon>
    </lineage>
</organism>
<keyword evidence="2" id="KW-1185">Reference proteome</keyword>
<dbReference type="Proteomes" id="UP000219338">
    <property type="component" value="Unassembled WGS sequence"/>
</dbReference>
<dbReference type="OMA" id="RMHIAFL"/>
<name>A0A284S5F0_ARMOS</name>
<dbReference type="EMBL" id="FUEG01000033">
    <property type="protein sequence ID" value="SJL16231.1"/>
    <property type="molecule type" value="Genomic_DNA"/>
</dbReference>
<accession>A0A284S5F0</accession>
<evidence type="ECO:0000313" key="2">
    <source>
        <dbReference type="Proteomes" id="UP000219338"/>
    </source>
</evidence>
<dbReference type="OrthoDB" id="3050604at2759"/>
<gene>
    <name evidence="1" type="ORF">ARMOST_19751</name>
</gene>
<sequence length="244" mass="26693">MEHNFRLFLQVLEVKDMAEVITNDLVGKYTLPDTVRKTAQDYASAAVLAPNLQAYKAPALAASIMTVMRDLRVQELPPPHETGRCGVLESVISKALTDMRCHVKAQIHCSIDDKDVKQSDDITTLVVACIGTTKAQSTLAVRMHIAFLVGFGVLNVMHYIDGMLVQMRKTFATASLLAGAFKDIYEQDMQQYGSPDSIDNPVVMAKKVESWLTTLDNACGKVLAATEVKSKSSKKSRGNKGNAD</sequence>
<dbReference type="AlphaFoldDB" id="A0A284S5F0"/>
<protein>
    <submittedName>
        <fullName evidence="1">Uncharacterized protein</fullName>
    </submittedName>
</protein>
<reference evidence="2" key="1">
    <citation type="journal article" date="2017" name="Nat. Ecol. Evol.">
        <title>Genome expansion and lineage-specific genetic innovations in the forest pathogenic fungi Armillaria.</title>
        <authorList>
            <person name="Sipos G."/>
            <person name="Prasanna A.N."/>
            <person name="Walter M.C."/>
            <person name="O'Connor E."/>
            <person name="Balint B."/>
            <person name="Krizsan K."/>
            <person name="Kiss B."/>
            <person name="Hess J."/>
            <person name="Varga T."/>
            <person name="Slot J."/>
            <person name="Riley R."/>
            <person name="Boka B."/>
            <person name="Rigling D."/>
            <person name="Barry K."/>
            <person name="Lee J."/>
            <person name="Mihaltcheva S."/>
            <person name="LaButti K."/>
            <person name="Lipzen A."/>
            <person name="Waldron R."/>
            <person name="Moloney N.M."/>
            <person name="Sperisen C."/>
            <person name="Kredics L."/>
            <person name="Vagvoelgyi C."/>
            <person name="Patrignani A."/>
            <person name="Fitzpatrick D."/>
            <person name="Nagy I."/>
            <person name="Doyle S."/>
            <person name="Anderson J.B."/>
            <person name="Grigoriev I.V."/>
            <person name="Gueldener U."/>
            <person name="Muensterkoetter M."/>
            <person name="Nagy L.G."/>
        </authorList>
    </citation>
    <scope>NUCLEOTIDE SEQUENCE [LARGE SCALE GENOMIC DNA]</scope>
    <source>
        <strain evidence="2">C18/9</strain>
    </source>
</reference>
<proteinExistence type="predicted"/>
<evidence type="ECO:0000313" key="1">
    <source>
        <dbReference type="EMBL" id="SJL16231.1"/>
    </source>
</evidence>